<dbReference type="GO" id="GO:0016787">
    <property type="term" value="F:hydrolase activity"/>
    <property type="evidence" value="ECO:0007669"/>
    <property type="project" value="UniProtKB-KW"/>
</dbReference>
<dbReference type="InterPro" id="IPR029058">
    <property type="entry name" value="AB_hydrolase_fold"/>
</dbReference>
<dbReference type="Proteomes" id="UP000433883">
    <property type="component" value="Unassembled WGS sequence"/>
</dbReference>
<dbReference type="EMBL" id="WNWR01000032">
    <property type="protein sequence ID" value="KAE9993336.1"/>
    <property type="molecule type" value="Genomic_DNA"/>
</dbReference>
<organism evidence="3 5">
    <name type="scientific">Venturia inaequalis</name>
    <name type="common">Apple scab fungus</name>
    <dbReference type="NCBI Taxonomy" id="5025"/>
    <lineage>
        <taxon>Eukaryota</taxon>
        <taxon>Fungi</taxon>
        <taxon>Dikarya</taxon>
        <taxon>Ascomycota</taxon>
        <taxon>Pezizomycotina</taxon>
        <taxon>Dothideomycetes</taxon>
        <taxon>Pleosporomycetidae</taxon>
        <taxon>Venturiales</taxon>
        <taxon>Venturiaceae</taxon>
        <taxon>Venturia</taxon>
    </lineage>
</organism>
<dbReference type="Gene3D" id="3.40.50.1820">
    <property type="entry name" value="alpha/beta hydrolase"/>
    <property type="match status" value="1"/>
</dbReference>
<feature type="domain" description="Alpha/beta hydrolase fold-3" evidence="2">
    <location>
        <begin position="156"/>
        <end position="397"/>
    </location>
</feature>
<dbReference type="AlphaFoldDB" id="A0A8H3UUB2"/>
<evidence type="ECO:0000313" key="6">
    <source>
        <dbReference type="Proteomes" id="UP000490939"/>
    </source>
</evidence>
<keyword evidence="6" id="KW-1185">Reference proteome</keyword>
<reference evidence="3 5" key="1">
    <citation type="submission" date="2019-11" db="EMBL/GenBank/DDBJ databases">
        <title>Venturia inaequalis Genome Resource.</title>
        <authorList>
            <person name="Lichtner F.J."/>
        </authorList>
    </citation>
    <scope>NUCLEOTIDE SEQUENCE [LARGE SCALE GENOMIC DNA]</scope>
    <source>
        <strain evidence="3">Bline_iso_100314</strain>
        <strain evidence="4 6">DMI_063113</strain>
    </source>
</reference>
<dbReference type="EMBL" id="WNWQ01000168">
    <property type="protein sequence ID" value="KAE9975808.1"/>
    <property type="molecule type" value="Genomic_DNA"/>
</dbReference>
<evidence type="ECO:0000313" key="4">
    <source>
        <dbReference type="EMBL" id="KAE9993336.1"/>
    </source>
</evidence>
<comment type="caution">
    <text evidence="3">The sequence shown here is derived from an EMBL/GenBank/DDBJ whole genome shotgun (WGS) entry which is preliminary data.</text>
</comment>
<dbReference type="InterPro" id="IPR013094">
    <property type="entry name" value="AB_hydrolase_3"/>
</dbReference>
<evidence type="ECO:0000259" key="2">
    <source>
        <dbReference type="Pfam" id="PF07859"/>
    </source>
</evidence>
<name>A0A8H3UUB2_VENIN</name>
<evidence type="ECO:0000313" key="3">
    <source>
        <dbReference type="EMBL" id="KAE9975808.1"/>
    </source>
</evidence>
<accession>A0A8H3UUB2</accession>
<dbReference type="PANTHER" id="PTHR48081:SF25">
    <property type="entry name" value="PUTATIVE (AFU_ORTHOLOGUE AFUA_3G11560)-RELATED"/>
    <property type="match status" value="1"/>
</dbReference>
<sequence>MDSSFLGIIKMLGETIPVVFKILLQRALGLSRTAHKRDLKTELIVSIIAVMFRRMRSMPMLQIQQSTIRDPGIQGPMWISKILLPIPEKDARTALIRSIEGMSQGGKGAYMRPELATVYAEWTGYRAVSANAPQPVISEGSKYISLMKETTSNVTVLYFHGGSYYMSDPVSYRATTSKLAKGTGGRVLSVRYRLSPQHPFPAALLDAFVAYLSLLSPPPGAFHSAIPARDIVIAGDSAGGNLSMALLQLVLQLQRSAGTTTPTILFHGRRVKVDLPAGVAVNAPWMDVTHCMPSMEENTTYDFLPPPSFSNAHPFPPDSIWPSRCPRNNVFCEDTMVCHPLVSPMAVRARDWKGSPPVFIVCGEELLEDEDKVMAKRLAEQGVKVVWEQYEAMPHVFGVLLGGHPAGEMSIAGWCEAIKQFVERPEDVKTKGSFVTARKLERLDVDVMGLYKMSDSAVTSRMKAAMDKGSEGGYPKAV</sequence>
<dbReference type="Proteomes" id="UP000490939">
    <property type="component" value="Unassembled WGS sequence"/>
</dbReference>
<dbReference type="InterPro" id="IPR050300">
    <property type="entry name" value="GDXG_lipolytic_enzyme"/>
</dbReference>
<dbReference type="SUPFAM" id="SSF53474">
    <property type="entry name" value="alpha/beta-Hydrolases"/>
    <property type="match status" value="1"/>
</dbReference>
<dbReference type="Pfam" id="PF07859">
    <property type="entry name" value="Abhydrolase_3"/>
    <property type="match status" value="1"/>
</dbReference>
<evidence type="ECO:0000256" key="1">
    <source>
        <dbReference type="ARBA" id="ARBA00022801"/>
    </source>
</evidence>
<evidence type="ECO:0000313" key="5">
    <source>
        <dbReference type="Proteomes" id="UP000433883"/>
    </source>
</evidence>
<keyword evidence="1" id="KW-0378">Hydrolase</keyword>
<proteinExistence type="predicted"/>
<dbReference type="PANTHER" id="PTHR48081">
    <property type="entry name" value="AB HYDROLASE SUPERFAMILY PROTEIN C4A8.06C"/>
    <property type="match status" value="1"/>
</dbReference>
<gene>
    <name evidence="3" type="ORF">BLS_002384</name>
    <name evidence="4" type="ORF">EG327_005530</name>
</gene>
<protein>
    <recommendedName>
        <fullName evidence="2">Alpha/beta hydrolase fold-3 domain-containing protein</fullName>
    </recommendedName>
</protein>